<evidence type="ECO:0000313" key="2">
    <source>
        <dbReference type="EMBL" id="JAD55718.1"/>
    </source>
</evidence>
<protein>
    <submittedName>
        <fullName evidence="2">Uncharacterized protein</fullName>
    </submittedName>
</protein>
<reference evidence="2" key="1">
    <citation type="submission" date="2014-09" db="EMBL/GenBank/DDBJ databases">
        <authorList>
            <person name="Magalhaes I.L.F."/>
            <person name="Oliveira U."/>
            <person name="Santos F.R."/>
            <person name="Vidigal T.H.D.A."/>
            <person name="Brescovit A.D."/>
            <person name="Santos A.J."/>
        </authorList>
    </citation>
    <scope>NUCLEOTIDE SEQUENCE</scope>
    <source>
        <tissue evidence="2">Shoot tissue taken approximately 20 cm above the soil surface</tissue>
    </source>
</reference>
<feature type="region of interest" description="Disordered" evidence="1">
    <location>
        <begin position="1"/>
        <end position="27"/>
    </location>
</feature>
<name>A0A0A9B0R7_ARUDO</name>
<dbReference type="EMBL" id="GBRH01242177">
    <property type="protein sequence ID" value="JAD55718.1"/>
    <property type="molecule type" value="Transcribed_RNA"/>
</dbReference>
<dbReference type="AlphaFoldDB" id="A0A0A9B0R7"/>
<proteinExistence type="predicted"/>
<feature type="compositionally biased region" description="Basic and acidic residues" evidence="1">
    <location>
        <begin position="86"/>
        <end position="97"/>
    </location>
</feature>
<accession>A0A0A9B0R7</accession>
<evidence type="ECO:0000256" key="1">
    <source>
        <dbReference type="SAM" id="MobiDB-lite"/>
    </source>
</evidence>
<reference evidence="2" key="2">
    <citation type="journal article" date="2015" name="Data Brief">
        <title>Shoot transcriptome of the giant reed, Arundo donax.</title>
        <authorList>
            <person name="Barrero R.A."/>
            <person name="Guerrero F.D."/>
            <person name="Moolhuijzen P."/>
            <person name="Goolsby J.A."/>
            <person name="Tidwell J."/>
            <person name="Bellgard S.E."/>
            <person name="Bellgard M.I."/>
        </authorList>
    </citation>
    <scope>NUCLEOTIDE SEQUENCE</scope>
    <source>
        <tissue evidence="2">Shoot tissue taken approximately 20 cm above the soil surface</tissue>
    </source>
</reference>
<feature type="region of interest" description="Disordered" evidence="1">
    <location>
        <begin position="74"/>
        <end position="110"/>
    </location>
</feature>
<sequence>MDGQSCGLWTSDGISPASGGGTDIPPEKRCVSVDETCEQAERDNDSLEAEMCMGFAGSVSLAAKKGLQKCVTFPPSSGEAQGGSCRDADDGLKDAPAYERSVSLPVSTSC</sequence>
<organism evidence="2">
    <name type="scientific">Arundo donax</name>
    <name type="common">Giant reed</name>
    <name type="synonym">Donax arundinaceus</name>
    <dbReference type="NCBI Taxonomy" id="35708"/>
    <lineage>
        <taxon>Eukaryota</taxon>
        <taxon>Viridiplantae</taxon>
        <taxon>Streptophyta</taxon>
        <taxon>Embryophyta</taxon>
        <taxon>Tracheophyta</taxon>
        <taxon>Spermatophyta</taxon>
        <taxon>Magnoliopsida</taxon>
        <taxon>Liliopsida</taxon>
        <taxon>Poales</taxon>
        <taxon>Poaceae</taxon>
        <taxon>PACMAD clade</taxon>
        <taxon>Arundinoideae</taxon>
        <taxon>Arundineae</taxon>
        <taxon>Arundo</taxon>
    </lineage>
</organism>